<comment type="similarity">
    <text evidence="1">Belongs to the sel-1 family.</text>
</comment>
<dbReference type="InterPro" id="IPR006597">
    <property type="entry name" value="Sel1-like"/>
</dbReference>
<dbReference type="InterPro" id="IPR011990">
    <property type="entry name" value="TPR-like_helical_dom_sf"/>
</dbReference>
<comment type="caution">
    <text evidence="3">The sequence shown here is derived from an EMBL/GenBank/DDBJ whole genome shotgun (WGS) entry which is preliminary data.</text>
</comment>
<proteinExistence type="inferred from homology"/>
<dbReference type="EMBL" id="JAPFFF010000024">
    <property type="protein sequence ID" value="KAK8850201.1"/>
    <property type="molecule type" value="Genomic_DNA"/>
</dbReference>
<gene>
    <name evidence="3" type="ORF">M9Y10_018325</name>
    <name evidence="2" type="ORF">M9Y10_040084</name>
</gene>
<reference evidence="3 4" key="1">
    <citation type="submission" date="2024-04" db="EMBL/GenBank/DDBJ databases">
        <title>Tritrichomonas musculus Genome.</title>
        <authorList>
            <person name="Alves-Ferreira E."/>
            <person name="Grigg M."/>
            <person name="Lorenzi H."/>
            <person name="Galac M."/>
        </authorList>
    </citation>
    <scope>NUCLEOTIDE SEQUENCE [LARGE SCALE GENOMIC DNA]</scope>
    <source>
        <strain evidence="3 4">EAF2021</strain>
    </source>
</reference>
<name>A0ABR2HNA2_9EUKA</name>
<evidence type="ECO:0000256" key="1">
    <source>
        <dbReference type="ARBA" id="ARBA00038101"/>
    </source>
</evidence>
<evidence type="ECO:0000313" key="4">
    <source>
        <dbReference type="Proteomes" id="UP001470230"/>
    </source>
</evidence>
<dbReference type="InterPro" id="IPR050767">
    <property type="entry name" value="Sel1_AlgK"/>
</dbReference>
<organism evidence="3 4">
    <name type="scientific">Tritrichomonas musculus</name>
    <dbReference type="NCBI Taxonomy" id="1915356"/>
    <lineage>
        <taxon>Eukaryota</taxon>
        <taxon>Metamonada</taxon>
        <taxon>Parabasalia</taxon>
        <taxon>Tritrichomonadida</taxon>
        <taxon>Tritrichomonadidae</taxon>
        <taxon>Tritrichomonas</taxon>
    </lineage>
</organism>
<dbReference type="SMART" id="SM00671">
    <property type="entry name" value="SEL1"/>
    <property type="match status" value="2"/>
</dbReference>
<evidence type="ECO:0000313" key="2">
    <source>
        <dbReference type="EMBL" id="KAK8833863.1"/>
    </source>
</evidence>
<dbReference type="Gene3D" id="1.25.40.10">
    <property type="entry name" value="Tetratricopeptide repeat domain"/>
    <property type="match status" value="1"/>
</dbReference>
<dbReference type="Proteomes" id="UP001470230">
    <property type="component" value="Unassembled WGS sequence"/>
</dbReference>
<protein>
    <submittedName>
        <fullName evidence="3">Uncharacterized protein</fullName>
    </submittedName>
</protein>
<dbReference type="SUPFAM" id="SSF81901">
    <property type="entry name" value="HCP-like"/>
    <property type="match status" value="1"/>
</dbReference>
<dbReference type="PANTHER" id="PTHR11102">
    <property type="entry name" value="SEL-1-LIKE PROTEIN"/>
    <property type="match status" value="1"/>
</dbReference>
<accession>A0ABR2HNA2</accession>
<evidence type="ECO:0000313" key="3">
    <source>
        <dbReference type="EMBL" id="KAK8850201.1"/>
    </source>
</evidence>
<dbReference type="Pfam" id="PF08238">
    <property type="entry name" value="Sel1"/>
    <property type="match status" value="2"/>
</dbReference>
<dbReference type="PANTHER" id="PTHR11102:SF160">
    <property type="entry name" value="ERAD-ASSOCIATED E3 UBIQUITIN-PROTEIN LIGASE COMPONENT HRD3"/>
    <property type="match status" value="1"/>
</dbReference>
<keyword evidence="4" id="KW-1185">Reference proteome</keyword>
<sequence length="68" mass="7449">MYDKGGGVPADKQKAVELYKKAAENGNTKALFNLTVRNHKGEEGILEKDNKESIRLYQLAADKGNAKA</sequence>
<dbReference type="EMBL" id="JAPFFF010000619">
    <property type="protein sequence ID" value="KAK8833863.1"/>
    <property type="molecule type" value="Genomic_DNA"/>
</dbReference>